<feature type="region of interest" description="Disordered" evidence="1">
    <location>
        <begin position="1"/>
        <end position="31"/>
    </location>
</feature>
<feature type="region of interest" description="Disordered" evidence="1">
    <location>
        <begin position="115"/>
        <end position="159"/>
    </location>
</feature>
<sequence>DYQKQDYQKQDYQKQEERSYQRQDISPDNQKPEKILNLMQNVLCRNFPSIPCKIIMQDDALNKLIQRSIQQITYKKLRMEHTTQPQPNAPTLYPIINSEDLSNFLEVSNTGYFDEKANGQKSKKKKRVGAEKKMKNHWSHEKPSKKKIKGSKDTKHGTEMYSGRKKMRKFYPHKIKYKDKTNKNRAEFRDYDEEKMSMSIELPDLEVKAGTKGDHMTYKVEPENSPVWRIDYMKHGIPSLNMFGYEDERLRGKIIKSGPNVIVDENGLEQPVLRKEVLHPDVYIKKNFVRKNTMTDDNLE</sequence>
<feature type="non-terminal residue" evidence="2">
    <location>
        <position position="1"/>
    </location>
</feature>
<evidence type="ECO:0000313" key="2">
    <source>
        <dbReference type="EMBL" id="JAT85783.1"/>
    </source>
</evidence>
<name>A0A1E1WFL5_PECGO</name>
<proteinExistence type="predicted"/>
<evidence type="ECO:0000256" key="1">
    <source>
        <dbReference type="SAM" id="MobiDB-lite"/>
    </source>
</evidence>
<dbReference type="AlphaFoldDB" id="A0A1E1WFL5"/>
<gene>
    <name evidence="2" type="ORF">g.11563</name>
</gene>
<dbReference type="OrthoDB" id="10265230at2759"/>
<protein>
    <submittedName>
        <fullName evidence="2">Uncharacterized protein</fullName>
    </submittedName>
</protein>
<organism evidence="2">
    <name type="scientific">Pectinophora gossypiella</name>
    <name type="common">Cotton pink bollworm</name>
    <name type="synonym">Depressaria gossypiella</name>
    <dbReference type="NCBI Taxonomy" id="13191"/>
    <lineage>
        <taxon>Eukaryota</taxon>
        <taxon>Metazoa</taxon>
        <taxon>Ecdysozoa</taxon>
        <taxon>Arthropoda</taxon>
        <taxon>Hexapoda</taxon>
        <taxon>Insecta</taxon>
        <taxon>Pterygota</taxon>
        <taxon>Neoptera</taxon>
        <taxon>Endopterygota</taxon>
        <taxon>Lepidoptera</taxon>
        <taxon>Glossata</taxon>
        <taxon>Ditrysia</taxon>
        <taxon>Gelechioidea</taxon>
        <taxon>Gelechiidae</taxon>
        <taxon>Apatetrinae</taxon>
        <taxon>Pectinophora</taxon>
    </lineage>
</organism>
<feature type="compositionally biased region" description="Basic and acidic residues" evidence="1">
    <location>
        <begin position="1"/>
        <end position="21"/>
    </location>
</feature>
<dbReference type="EMBL" id="GDQN01005271">
    <property type="protein sequence ID" value="JAT85783.1"/>
    <property type="molecule type" value="Transcribed_RNA"/>
</dbReference>
<feature type="compositionally biased region" description="Basic and acidic residues" evidence="1">
    <location>
        <begin position="128"/>
        <end position="142"/>
    </location>
</feature>
<accession>A0A1E1WFL5</accession>
<reference evidence="2" key="1">
    <citation type="submission" date="2015-09" db="EMBL/GenBank/DDBJ databases">
        <title>De novo assembly of Pectinophora gossypiella (Pink Bollworm) gut transcriptome.</title>
        <authorList>
            <person name="Tassone E.E."/>
        </authorList>
    </citation>
    <scope>NUCLEOTIDE SEQUENCE</scope>
</reference>